<evidence type="ECO:0000256" key="3">
    <source>
        <dbReference type="ARBA" id="ARBA00048782"/>
    </source>
</evidence>
<dbReference type="SUPFAM" id="SSF55068">
    <property type="entry name" value="Peptide methionine sulfoxide reductase"/>
    <property type="match status" value="1"/>
</dbReference>
<comment type="similarity">
    <text evidence="4">Belongs to the MsrA Met sulfoxide reductase family.</text>
</comment>
<evidence type="ECO:0000259" key="6">
    <source>
        <dbReference type="Pfam" id="PF01625"/>
    </source>
</evidence>
<comment type="caution">
    <text evidence="7">The sequence shown here is derived from an EMBL/GenBank/DDBJ whole genome shotgun (WGS) entry which is preliminary data.</text>
</comment>
<evidence type="ECO:0000256" key="1">
    <source>
        <dbReference type="ARBA" id="ARBA00023002"/>
    </source>
</evidence>
<accession>A0ABT2PFQ8</accession>
<evidence type="ECO:0000256" key="2">
    <source>
        <dbReference type="ARBA" id="ARBA00047806"/>
    </source>
</evidence>
<feature type="signal peptide" evidence="5">
    <location>
        <begin position="1"/>
        <end position="20"/>
    </location>
</feature>
<dbReference type="Pfam" id="PF01625">
    <property type="entry name" value="PMSR"/>
    <property type="match status" value="1"/>
</dbReference>
<dbReference type="EC" id="1.8.4.11" evidence="4"/>
<feature type="domain" description="Peptide methionine sulphoxide reductase MsrA" evidence="6">
    <location>
        <begin position="48"/>
        <end position="200"/>
    </location>
</feature>
<feature type="active site" evidence="4">
    <location>
        <position position="55"/>
    </location>
</feature>
<keyword evidence="5" id="KW-0732">Signal</keyword>
<dbReference type="HAMAP" id="MF_01401">
    <property type="entry name" value="MsrA"/>
    <property type="match status" value="1"/>
</dbReference>
<comment type="catalytic activity">
    <reaction evidence="2 4">
        <text>L-methionyl-[protein] + [thioredoxin]-disulfide + H2O = L-methionyl-(S)-S-oxide-[protein] + [thioredoxin]-dithiol</text>
        <dbReference type="Rhea" id="RHEA:14217"/>
        <dbReference type="Rhea" id="RHEA-COMP:10698"/>
        <dbReference type="Rhea" id="RHEA-COMP:10700"/>
        <dbReference type="Rhea" id="RHEA-COMP:12313"/>
        <dbReference type="Rhea" id="RHEA-COMP:12315"/>
        <dbReference type="ChEBI" id="CHEBI:15377"/>
        <dbReference type="ChEBI" id="CHEBI:16044"/>
        <dbReference type="ChEBI" id="CHEBI:29950"/>
        <dbReference type="ChEBI" id="CHEBI:44120"/>
        <dbReference type="ChEBI" id="CHEBI:50058"/>
        <dbReference type="EC" id="1.8.4.11"/>
    </reaction>
</comment>
<evidence type="ECO:0000313" key="7">
    <source>
        <dbReference type="EMBL" id="MCT9809211.1"/>
    </source>
</evidence>
<dbReference type="InterPro" id="IPR036509">
    <property type="entry name" value="Met_Sox_Rdtase_MsrA_sf"/>
</dbReference>
<dbReference type="NCBIfam" id="TIGR00401">
    <property type="entry name" value="msrA"/>
    <property type="match status" value="1"/>
</dbReference>
<dbReference type="InterPro" id="IPR002569">
    <property type="entry name" value="Met_Sox_Rdtase_MsrA_dom"/>
</dbReference>
<proteinExistence type="inferred from homology"/>
<keyword evidence="1 4" id="KW-0560">Oxidoreductase</keyword>
<organism evidence="7 8">
    <name type="scientific">Acidovorax bellezanensis</name>
    <dbReference type="NCBI Taxonomy" id="2976702"/>
    <lineage>
        <taxon>Bacteria</taxon>
        <taxon>Pseudomonadati</taxon>
        <taxon>Pseudomonadota</taxon>
        <taxon>Betaproteobacteria</taxon>
        <taxon>Burkholderiales</taxon>
        <taxon>Comamonadaceae</taxon>
        <taxon>Acidovorax</taxon>
    </lineage>
</organism>
<dbReference type="PANTHER" id="PTHR43774:SF1">
    <property type="entry name" value="PEPTIDE METHIONINE SULFOXIDE REDUCTASE MSRA 2"/>
    <property type="match status" value="1"/>
</dbReference>
<sequence>MKSFALTAAALAAAALLGYAAPSAAEASRRVPAPATDSTAASTAKTETAVFAGGCFWGVQGVFQHVKGVSNAASGYAGGDARTAHYDAVGSGRTGHAEAVRISYDPQQISYGRLLQIYFSVAHDPTELNRQGPDSGTQYRSTVFAENAEQARIAKDYIAQLNQAKTYGKPLATTVELSKPFYLAEDYHQDYLTQHPNQPYIAINDLPKIAELQKLFPEMYKATPALFHAAKAR</sequence>
<protein>
    <recommendedName>
        <fullName evidence="4">Peptide methionine sulfoxide reductase MsrA</fullName>
        <shortName evidence="4">Protein-methionine-S-oxide reductase</shortName>
        <ecNumber evidence="4">1.8.4.11</ecNumber>
    </recommendedName>
    <alternativeName>
        <fullName evidence="4">Peptide-methionine (S)-S-oxide reductase</fullName>
        <shortName evidence="4">Peptide Met(O) reductase</shortName>
    </alternativeName>
</protein>
<keyword evidence="8" id="KW-1185">Reference proteome</keyword>
<comment type="function">
    <text evidence="4">Has an important function as a repair enzyme for proteins that have been inactivated by oxidation. Catalyzes the reversible oxidation-reduction of methionine sulfoxide in proteins to methionine.</text>
</comment>
<reference evidence="7 8" key="1">
    <citation type="submission" date="2022-09" db="EMBL/GenBank/DDBJ databases">
        <title>Draft genome of isolate Be4.</title>
        <authorList>
            <person name="Sanchez-Castro I."/>
            <person name="Martinez-Rodriguez P."/>
            <person name="Descostes M."/>
            <person name="Merroun M."/>
        </authorList>
    </citation>
    <scope>NUCLEOTIDE SEQUENCE [LARGE SCALE GENOMIC DNA]</scope>
    <source>
        <strain evidence="7 8">Be4</strain>
    </source>
</reference>
<dbReference type="Gene3D" id="3.30.1060.10">
    <property type="entry name" value="Peptide methionine sulphoxide reductase MsrA"/>
    <property type="match status" value="1"/>
</dbReference>
<gene>
    <name evidence="4 7" type="primary">msrA</name>
    <name evidence="7" type="ORF">N0K08_01060</name>
</gene>
<evidence type="ECO:0000313" key="8">
    <source>
        <dbReference type="Proteomes" id="UP001525968"/>
    </source>
</evidence>
<dbReference type="PANTHER" id="PTHR43774">
    <property type="entry name" value="PEPTIDE METHIONINE SULFOXIDE REDUCTASE"/>
    <property type="match status" value="1"/>
</dbReference>
<dbReference type="EMBL" id="JAODYH010000001">
    <property type="protein sequence ID" value="MCT9809211.1"/>
    <property type="molecule type" value="Genomic_DNA"/>
</dbReference>
<evidence type="ECO:0000256" key="4">
    <source>
        <dbReference type="HAMAP-Rule" id="MF_01401"/>
    </source>
</evidence>
<dbReference type="Proteomes" id="UP001525968">
    <property type="component" value="Unassembled WGS sequence"/>
</dbReference>
<dbReference type="RefSeq" id="WP_261498137.1">
    <property type="nucleotide sequence ID" value="NZ_JAODYH010000001.1"/>
</dbReference>
<name>A0ABT2PFQ8_9BURK</name>
<dbReference type="GO" id="GO:0008113">
    <property type="term" value="F:peptide-methionine (S)-S-oxide reductase activity"/>
    <property type="evidence" value="ECO:0007669"/>
    <property type="project" value="UniProtKB-EC"/>
</dbReference>
<comment type="catalytic activity">
    <reaction evidence="3 4">
        <text>[thioredoxin]-disulfide + L-methionine + H2O = L-methionine (S)-S-oxide + [thioredoxin]-dithiol</text>
        <dbReference type="Rhea" id="RHEA:19993"/>
        <dbReference type="Rhea" id="RHEA-COMP:10698"/>
        <dbReference type="Rhea" id="RHEA-COMP:10700"/>
        <dbReference type="ChEBI" id="CHEBI:15377"/>
        <dbReference type="ChEBI" id="CHEBI:29950"/>
        <dbReference type="ChEBI" id="CHEBI:50058"/>
        <dbReference type="ChEBI" id="CHEBI:57844"/>
        <dbReference type="ChEBI" id="CHEBI:58772"/>
        <dbReference type="EC" id="1.8.4.11"/>
    </reaction>
</comment>
<feature type="chain" id="PRO_5045958238" description="Peptide methionine sulfoxide reductase MsrA" evidence="5">
    <location>
        <begin position="21"/>
        <end position="233"/>
    </location>
</feature>
<evidence type="ECO:0000256" key="5">
    <source>
        <dbReference type="SAM" id="SignalP"/>
    </source>
</evidence>